<dbReference type="KEGG" id="lacs:H4075_17045"/>
<reference evidence="2" key="1">
    <citation type="submission" date="2020-08" db="EMBL/GenBank/DDBJ databases">
        <title>Lacibacter sp. S13-6-6 genome sequencing.</title>
        <authorList>
            <person name="Jin L."/>
        </authorList>
    </citation>
    <scope>NUCLEOTIDE SEQUENCE [LARGE SCALE GENOMIC DNA]</scope>
    <source>
        <strain evidence="2">S13-6-6</strain>
    </source>
</reference>
<evidence type="ECO:0000313" key="2">
    <source>
        <dbReference type="Proteomes" id="UP000515344"/>
    </source>
</evidence>
<protein>
    <submittedName>
        <fullName evidence="1">Uncharacterized protein</fullName>
    </submittedName>
</protein>
<gene>
    <name evidence="1" type="ORF">H4075_17045</name>
</gene>
<dbReference type="AlphaFoldDB" id="A0A7G5XE66"/>
<organism evidence="1 2">
    <name type="scientific">Lacibacter sediminis</name>
    <dbReference type="NCBI Taxonomy" id="2760713"/>
    <lineage>
        <taxon>Bacteria</taxon>
        <taxon>Pseudomonadati</taxon>
        <taxon>Bacteroidota</taxon>
        <taxon>Chitinophagia</taxon>
        <taxon>Chitinophagales</taxon>
        <taxon>Chitinophagaceae</taxon>
        <taxon>Lacibacter</taxon>
    </lineage>
</organism>
<dbReference type="EMBL" id="CP060007">
    <property type="protein sequence ID" value="QNA43769.1"/>
    <property type="molecule type" value="Genomic_DNA"/>
</dbReference>
<sequence length="468" mass="53724">MKQLILLVTICLLILPFVSLSQDSSFQLKDYKYRTPGFKALLLNFNASGSLYDGKGGTRTDVKGNQFNSNSVINYYRIISTDKRQHISTISFNPVFNFVKNDTGGVVTERNRQIILDADWSRVDRFFNSRNLFFEVGNELGVVSNSQNYRSPFRDSKIKSNGISNMLILGAGKGRLENVQDAQMAKFIINDLQKMGLLDRVPDAATQYELAVLITDINNRRVFDDRKRLIYELTRIDSFLQSKQLVKTPSIAYFTTVNDNWLLAFNPGRLSGTRIYAQLKPGISFNVAGVRMTDSTSFPYKDDTKQIEYFYEPEIGIEYQKPITLQWQRVASASIRFRQTFRRDTRKSESISGPVEFEQFETYPQLSFNSFYGVGYFPTNRTIVNGGLSFDAVYGQQNMGIGRHSYFSLVPGLRLSAGYFINFRTRLFLDADINYYYTEFRDNIISMPAYNKNIVTGNFNFGFSHIIF</sequence>
<evidence type="ECO:0000313" key="1">
    <source>
        <dbReference type="EMBL" id="QNA43769.1"/>
    </source>
</evidence>
<proteinExistence type="predicted"/>
<dbReference type="Proteomes" id="UP000515344">
    <property type="component" value="Chromosome"/>
</dbReference>
<accession>A0A7G5XE66</accession>
<keyword evidence="2" id="KW-1185">Reference proteome</keyword>
<dbReference type="RefSeq" id="WP_182802031.1">
    <property type="nucleotide sequence ID" value="NZ_CP060007.1"/>
</dbReference>
<name>A0A7G5XE66_9BACT</name>